<dbReference type="EMBL" id="CAJOAX010001323">
    <property type="protein sequence ID" value="CAF3705912.1"/>
    <property type="molecule type" value="Genomic_DNA"/>
</dbReference>
<dbReference type="Proteomes" id="UP000663823">
    <property type="component" value="Unassembled WGS sequence"/>
</dbReference>
<evidence type="ECO:0000313" key="2">
    <source>
        <dbReference type="EMBL" id="CAF1172870.1"/>
    </source>
</evidence>
<dbReference type="OrthoDB" id="10599901at2759"/>
<dbReference type="AlphaFoldDB" id="A0A818SRW0"/>
<dbReference type="Proteomes" id="UP000663889">
    <property type="component" value="Unassembled WGS sequence"/>
</dbReference>
<dbReference type="EMBL" id="CAJNOU010001231">
    <property type="protein sequence ID" value="CAF1172870.1"/>
    <property type="molecule type" value="Genomic_DNA"/>
</dbReference>
<comment type="caution">
    <text evidence="3">The sequence shown here is derived from an EMBL/GenBank/DDBJ whole genome shotgun (WGS) entry which is preliminary data.</text>
</comment>
<proteinExistence type="predicted"/>
<dbReference type="Proteomes" id="UP000663882">
    <property type="component" value="Unassembled WGS sequence"/>
</dbReference>
<protein>
    <submittedName>
        <fullName evidence="3">Uncharacterized protein</fullName>
    </submittedName>
</protein>
<reference evidence="3" key="1">
    <citation type="submission" date="2021-02" db="EMBL/GenBank/DDBJ databases">
        <authorList>
            <person name="Nowell W R."/>
        </authorList>
    </citation>
    <scope>NUCLEOTIDE SEQUENCE</scope>
</reference>
<name>A0A818SRW0_9BILA</name>
<dbReference type="EMBL" id="CAJOBE010000707">
    <property type="protein sequence ID" value="CAF3676663.1"/>
    <property type="molecule type" value="Genomic_DNA"/>
</dbReference>
<evidence type="ECO:0000313" key="5">
    <source>
        <dbReference type="Proteomes" id="UP000663874"/>
    </source>
</evidence>
<dbReference type="EMBL" id="CAJNOO010001512">
    <property type="protein sequence ID" value="CAF1164170.1"/>
    <property type="molecule type" value="Genomic_DNA"/>
</dbReference>
<gene>
    <name evidence="3" type="ORF">FNK824_LOCUS7566</name>
    <name evidence="4" type="ORF">OTI717_LOCUS12853</name>
    <name evidence="1" type="ORF">RFH988_LOCUS22602</name>
    <name evidence="2" type="ORF">SEV965_LOCUS19614</name>
</gene>
<sequence length="131" mass="16393">MIRWQCTIEPKWQKQWSDLQQQKQEWKKQQAQLYQQQQQDDFDRIMEEYLWYQLNELQRQEEAQYNLMEKLIQQQVQREHVIIDEKKTSNMNNVEQFDRLKDETQHEEDIDVLKYNKQWKHLKSLSTSTTS</sequence>
<accession>A0A818SRW0</accession>
<dbReference type="Proteomes" id="UP000663874">
    <property type="component" value="Unassembled WGS sequence"/>
</dbReference>
<evidence type="ECO:0000313" key="4">
    <source>
        <dbReference type="EMBL" id="CAF3705912.1"/>
    </source>
</evidence>
<evidence type="ECO:0000313" key="1">
    <source>
        <dbReference type="EMBL" id="CAF1164170.1"/>
    </source>
</evidence>
<organism evidence="3 5">
    <name type="scientific">Rotaria sordida</name>
    <dbReference type="NCBI Taxonomy" id="392033"/>
    <lineage>
        <taxon>Eukaryota</taxon>
        <taxon>Metazoa</taxon>
        <taxon>Spiralia</taxon>
        <taxon>Gnathifera</taxon>
        <taxon>Rotifera</taxon>
        <taxon>Eurotatoria</taxon>
        <taxon>Bdelloidea</taxon>
        <taxon>Philodinida</taxon>
        <taxon>Philodinidae</taxon>
        <taxon>Rotaria</taxon>
    </lineage>
</organism>
<evidence type="ECO:0000313" key="3">
    <source>
        <dbReference type="EMBL" id="CAF3676663.1"/>
    </source>
</evidence>